<keyword evidence="5" id="KW-0418">Kinase</keyword>
<dbReference type="EC" id="2.7.4.6" evidence="3"/>
<comment type="cofactor">
    <cofactor evidence="1">
        <name>Mg(2+)</name>
        <dbReference type="ChEBI" id="CHEBI:18420"/>
    </cofactor>
</comment>
<accession>A0A1F4YEH2</accession>
<evidence type="ECO:0000256" key="3">
    <source>
        <dbReference type="ARBA" id="ARBA00012966"/>
    </source>
</evidence>
<dbReference type="Proteomes" id="UP000178176">
    <property type="component" value="Unassembled WGS sequence"/>
</dbReference>
<dbReference type="PANTHER" id="PTHR11349">
    <property type="entry name" value="NUCLEOSIDE DIPHOSPHATE KINASE"/>
    <property type="match status" value="1"/>
</dbReference>
<dbReference type="Pfam" id="PF00334">
    <property type="entry name" value="NDK"/>
    <property type="match status" value="2"/>
</dbReference>
<dbReference type="GO" id="GO:0004550">
    <property type="term" value="F:nucleoside diphosphate kinase activity"/>
    <property type="evidence" value="ECO:0007669"/>
    <property type="project" value="UniProtKB-EC"/>
</dbReference>
<comment type="similarity">
    <text evidence="2 6">Belongs to the NDK family.</text>
</comment>
<evidence type="ECO:0000256" key="4">
    <source>
        <dbReference type="ARBA" id="ARBA00022679"/>
    </source>
</evidence>
<evidence type="ECO:0000256" key="2">
    <source>
        <dbReference type="ARBA" id="ARBA00008142"/>
    </source>
</evidence>
<sequence length="210" mass="23832">MLSRGLEKYNEKTLVLLKPDVVQRGLMGEIISRFEKKGLKIAAMKMVWASEEMALKHYTWPEHAMIALGERTIAVYKDRGIEENRTAKEIALDIQKKLVRYLSAGPLVAIVLEGAHAIAYVRKMRGSVNTLGADLGSITADYTVDSYFISDEDDRSARTLVHASGSVEEAGMEIPIWFGEEEIYSYNLAIDEILYSRQWEDTYRHLISKK</sequence>
<comment type="caution">
    <text evidence="6">Lacks conserved residue(s) required for the propagation of feature annotation.</text>
</comment>
<reference evidence="8 9" key="1">
    <citation type="journal article" date="2016" name="Nat. Commun.">
        <title>Thousands of microbial genomes shed light on interconnected biogeochemical processes in an aquifer system.</title>
        <authorList>
            <person name="Anantharaman K."/>
            <person name="Brown C.T."/>
            <person name="Hug L.A."/>
            <person name="Sharon I."/>
            <person name="Castelle C.J."/>
            <person name="Probst A.J."/>
            <person name="Thomas B.C."/>
            <person name="Singh A."/>
            <person name="Wilkins M.J."/>
            <person name="Karaoz U."/>
            <person name="Brodie E.L."/>
            <person name="Williams K.H."/>
            <person name="Hubbard S.S."/>
            <person name="Banfield J.F."/>
        </authorList>
    </citation>
    <scope>NUCLEOTIDE SEQUENCE [LARGE SCALE GENOMIC DNA]</scope>
</reference>
<dbReference type="Gene3D" id="3.30.70.141">
    <property type="entry name" value="Nucleoside diphosphate kinase-like domain"/>
    <property type="match status" value="1"/>
</dbReference>
<evidence type="ECO:0000256" key="5">
    <source>
        <dbReference type="ARBA" id="ARBA00022777"/>
    </source>
</evidence>
<feature type="domain" description="Nucleoside diphosphate kinase-like" evidence="7">
    <location>
        <begin position="10"/>
        <end position="185"/>
    </location>
</feature>
<proteinExistence type="inferred from homology"/>
<evidence type="ECO:0000313" key="8">
    <source>
        <dbReference type="EMBL" id="OGC92389.1"/>
    </source>
</evidence>
<gene>
    <name evidence="8" type="ORF">A2876_02325</name>
</gene>
<dbReference type="AlphaFoldDB" id="A0A1F4YEH2"/>
<evidence type="ECO:0000256" key="6">
    <source>
        <dbReference type="PROSITE-ProRule" id="PRU00706"/>
    </source>
</evidence>
<dbReference type="SUPFAM" id="SSF54919">
    <property type="entry name" value="Nucleoside diphosphate kinase, NDK"/>
    <property type="match status" value="1"/>
</dbReference>
<keyword evidence="4" id="KW-0808">Transferase</keyword>
<evidence type="ECO:0000259" key="7">
    <source>
        <dbReference type="SMART" id="SM00562"/>
    </source>
</evidence>
<comment type="caution">
    <text evidence="8">The sequence shown here is derived from an EMBL/GenBank/DDBJ whole genome shotgun (WGS) entry which is preliminary data.</text>
</comment>
<protein>
    <recommendedName>
        <fullName evidence="3">nucleoside-diphosphate kinase</fullName>
        <ecNumber evidence="3">2.7.4.6</ecNumber>
    </recommendedName>
</protein>
<evidence type="ECO:0000313" key="9">
    <source>
        <dbReference type="Proteomes" id="UP000178176"/>
    </source>
</evidence>
<evidence type="ECO:0000256" key="1">
    <source>
        <dbReference type="ARBA" id="ARBA00001946"/>
    </source>
</evidence>
<organism evidence="8 9">
    <name type="scientific">Candidatus Amesbacteria bacterium RIFCSPHIGHO2_01_FULL_48_32b</name>
    <dbReference type="NCBI Taxonomy" id="1797253"/>
    <lineage>
        <taxon>Bacteria</taxon>
        <taxon>Candidatus Amesiibacteriota</taxon>
    </lineage>
</organism>
<dbReference type="SMART" id="SM00562">
    <property type="entry name" value="NDK"/>
    <property type="match status" value="1"/>
</dbReference>
<dbReference type="InterPro" id="IPR036850">
    <property type="entry name" value="NDK-like_dom_sf"/>
</dbReference>
<name>A0A1F4YEH2_9BACT</name>
<dbReference type="InterPro" id="IPR034907">
    <property type="entry name" value="NDK-like_dom"/>
</dbReference>
<dbReference type="EMBL" id="MEXH01000016">
    <property type="protein sequence ID" value="OGC92389.1"/>
    <property type="molecule type" value="Genomic_DNA"/>
</dbReference>
<dbReference type="PROSITE" id="PS51374">
    <property type="entry name" value="NDPK_LIKE"/>
    <property type="match status" value="1"/>
</dbReference>